<keyword evidence="4" id="KW-1185">Reference proteome</keyword>
<organism evidence="3 4">
    <name type="scientific">Nocardia nova</name>
    <dbReference type="NCBI Taxonomy" id="37330"/>
    <lineage>
        <taxon>Bacteria</taxon>
        <taxon>Bacillati</taxon>
        <taxon>Actinomycetota</taxon>
        <taxon>Actinomycetes</taxon>
        <taxon>Mycobacteriales</taxon>
        <taxon>Nocardiaceae</taxon>
        <taxon>Nocardia</taxon>
    </lineage>
</organism>
<reference evidence="3 4" key="1">
    <citation type="submission" date="2018-02" db="EMBL/GenBank/DDBJ databases">
        <title>8 Nocardia nova and 1 Nocardia cyriacigeorgica strain used for evolution to TMP-SMX.</title>
        <authorList>
            <person name="Mehta H."/>
            <person name="Weng J."/>
            <person name="Shamoo Y."/>
        </authorList>
    </citation>
    <scope>NUCLEOTIDE SEQUENCE [LARGE SCALE GENOMIC DNA]</scope>
    <source>
        <strain evidence="3 4">BAA2227</strain>
    </source>
</reference>
<protein>
    <recommendedName>
        <fullName evidence="5">Mce-associated membrane protein</fullName>
    </recommendedName>
</protein>
<evidence type="ECO:0000256" key="2">
    <source>
        <dbReference type="SAM" id="Phobius"/>
    </source>
</evidence>
<feature type="region of interest" description="Disordered" evidence="1">
    <location>
        <begin position="1"/>
        <end position="23"/>
    </location>
</feature>
<dbReference type="AlphaFoldDB" id="A0A2S5ZYK5"/>
<dbReference type="EMBL" id="PSZD01000024">
    <property type="protein sequence ID" value="PPJ23399.1"/>
    <property type="molecule type" value="Genomic_DNA"/>
</dbReference>
<name>A0A2S5ZYK5_9NOCA</name>
<gene>
    <name evidence="3" type="ORF">C5F51_28595</name>
</gene>
<proteinExistence type="predicted"/>
<comment type="caution">
    <text evidence="3">The sequence shown here is derived from an EMBL/GenBank/DDBJ whole genome shotgun (WGS) entry which is preliminary data.</text>
</comment>
<sequence>MATETLDPKTGTPDDAPAASSRSTRRTVSLRLSTVATAVVALVAAAAIAVLATFLWSARGDISAREAADSDRAKAEQVASDYAVGASTIDYKNANAWLGKLQAGTSAQLADKFKATAPQLEAILTPLQWNSTAQPITAKVMSESNGVYKVDVFLNVSSTSVQTPQGGQTTVTYNVALDRNSGWKITDVGGMDGALPLK</sequence>
<evidence type="ECO:0000256" key="1">
    <source>
        <dbReference type="SAM" id="MobiDB-lite"/>
    </source>
</evidence>
<evidence type="ECO:0000313" key="4">
    <source>
        <dbReference type="Proteomes" id="UP000238356"/>
    </source>
</evidence>
<evidence type="ECO:0008006" key="5">
    <source>
        <dbReference type="Google" id="ProtNLM"/>
    </source>
</evidence>
<accession>A0A2S5ZYK5</accession>
<dbReference type="RefSeq" id="WP_064909327.1">
    <property type="nucleotide sequence ID" value="NZ_JAUJFK010000014.1"/>
</dbReference>
<keyword evidence="2" id="KW-0472">Membrane</keyword>
<keyword evidence="2" id="KW-1133">Transmembrane helix</keyword>
<keyword evidence="2" id="KW-0812">Transmembrane</keyword>
<dbReference type="Proteomes" id="UP000238356">
    <property type="component" value="Unassembled WGS sequence"/>
</dbReference>
<feature type="transmembrane region" description="Helical" evidence="2">
    <location>
        <begin position="32"/>
        <end position="56"/>
    </location>
</feature>
<evidence type="ECO:0000313" key="3">
    <source>
        <dbReference type="EMBL" id="PPJ23399.1"/>
    </source>
</evidence>